<evidence type="ECO:0000313" key="2">
    <source>
        <dbReference type="RefSeq" id="XP_065664615.1"/>
    </source>
</evidence>
<dbReference type="InterPro" id="IPR012337">
    <property type="entry name" value="RNaseH-like_sf"/>
</dbReference>
<name>A0ABM4CRV3_HYDVU</name>
<keyword evidence="1" id="KW-1185">Reference proteome</keyword>
<dbReference type="RefSeq" id="XP_065664615.1">
    <property type="nucleotide sequence ID" value="XM_065808543.1"/>
</dbReference>
<dbReference type="Proteomes" id="UP001652625">
    <property type="component" value="Chromosome 10"/>
</dbReference>
<reference evidence="2" key="1">
    <citation type="submission" date="2025-08" db="UniProtKB">
        <authorList>
            <consortium name="RefSeq"/>
        </authorList>
    </citation>
    <scope>IDENTIFICATION</scope>
</reference>
<evidence type="ECO:0000313" key="1">
    <source>
        <dbReference type="Proteomes" id="UP001652625"/>
    </source>
</evidence>
<organism evidence="1 2">
    <name type="scientific">Hydra vulgaris</name>
    <name type="common">Hydra</name>
    <name type="synonym">Hydra attenuata</name>
    <dbReference type="NCBI Taxonomy" id="6087"/>
    <lineage>
        <taxon>Eukaryota</taxon>
        <taxon>Metazoa</taxon>
        <taxon>Cnidaria</taxon>
        <taxon>Hydrozoa</taxon>
        <taxon>Hydroidolina</taxon>
        <taxon>Anthoathecata</taxon>
        <taxon>Aplanulata</taxon>
        <taxon>Hydridae</taxon>
        <taxon>Hydra</taxon>
    </lineage>
</organism>
<sequence>MEALYLKYLESNGISLNDCRGQSYDNAANMSGKYCGMKALIKEQNDLCIYVPCCAYSLNLVGKAAANTCSAAVKLFDFVQEVHVFFTALPSRYQILTEALSSSQEKTNKKKLLTPKGLSDTRWSCRHDAVKTLVVGYDKFKVALEKTSINKEEKDIVRNAAGLHNQMCKIEIALYSLFWNEILERFNATNKVLPSPEMVLWSAVDALTSMKAFVESKRECFAQYEERAKKLSGSTEYSQAQRR</sequence>
<dbReference type="PANTHER" id="PTHR45749:SF23">
    <property type="entry name" value="ZINC FINGER MYM-TYPE PROTEIN 1-LIKE"/>
    <property type="match status" value="1"/>
</dbReference>
<accession>A0ABM4CRV3</accession>
<gene>
    <name evidence="2" type="primary">LOC136086257</name>
</gene>
<dbReference type="PANTHER" id="PTHR45749">
    <property type="match status" value="1"/>
</dbReference>
<dbReference type="GeneID" id="136086257"/>
<proteinExistence type="predicted"/>
<dbReference type="SUPFAM" id="SSF53098">
    <property type="entry name" value="Ribonuclease H-like"/>
    <property type="match status" value="1"/>
</dbReference>
<protein>
    <submittedName>
        <fullName evidence="2">Uncharacterized protein LOC136086257</fullName>
    </submittedName>
</protein>